<gene>
    <name evidence="4" type="primary">yehT</name>
    <name evidence="4" type="ORF">FLB_19850</name>
</gene>
<dbReference type="GO" id="GO:0003677">
    <property type="term" value="F:DNA binding"/>
    <property type="evidence" value="ECO:0007669"/>
    <property type="project" value="InterPro"/>
</dbReference>
<comment type="caution">
    <text evidence="1">Lacks conserved residue(s) required for the propagation of feature annotation.</text>
</comment>
<dbReference type="PANTHER" id="PTHR37299">
    <property type="entry name" value="TRANSCRIPTIONAL REGULATOR-RELATED"/>
    <property type="match status" value="1"/>
</dbReference>
<organism evidence="4 5">
    <name type="scientific">Flavobacterium succinicans</name>
    <dbReference type="NCBI Taxonomy" id="29536"/>
    <lineage>
        <taxon>Bacteria</taxon>
        <taxon>Pseudomonadati</taxon>
        <taxon>Bacteroidota</taxon>
        <taxon>Flavobacteriia</taxon>
        <taxon>Flavobacteriales</taxon>
        <taxon>Flavobacteriaceae</taxon>
        <taxon>Flavobacterium</taxon>
    </lineage>
</organism>
<accession>A0A199XQL7</accession>
<dbReference type="Gene3D" id="3.40.50.2300">
    <property type="match status" value="1"/>
</dbReference>
<feature type="domain" description="Response regulatory" evidence="2">
    <location>
        <begin position="4"/>
        <end position="122"/>
    </location>
</feature>
<dbReference type="PROSITE" id="PS50110">
    <property type="entry name" value="RESPONSE_REGULATORY"/>
    <property type="match status" value="1"/>
</dbReference>
<dbReference type="Proteomes" id="UP000093807">
    <property type="component" value="Unassembled WGS sequence"/>
</dbReference>
<dbReference type="InterPro" id="IPR007492">
    <property type="entry name" value="LytTR_DNA-bd_dom"/>
</dbReference>
<feature type="domain" description="HTH LytTR-type" evidence="3">
    <location>
        <begin position="155"/>
        <end position="257"/>
    </location>
</feature>
<evidence type="ECO:0000313" key="4">
    <source>
        <dbReference type="EMBL" id="OAZ03707.1"/>
    </source>
</evidence>
<dbReference type="InterPro" id="IPR011006">
    <property type="entry name" value="CheY-like_superfamily"/>
</dbReference>
<dbReference type="InterPro" id="IPR046947">
    <property type="entry name" value="LytR-like"/>
</dbReference>
<dbReference type="EMBL" id="JMTM01000053">
    <property type="protein sequence ID" value="OAZ03707.1"/>
    <property type="molecule type" value="Genomic_DNA"/>
</dbReference>
<dbReference type="RefSeq" id="WP_064715772.1">
    <property type="nucleotide sequence ID" value="NZ_JMTM01000053.1"/>
</dbReference>
<proteinExistence type="predicted"/>
<evidence type="ECO:0000259" key="2">
    <source>
        <dbReference type="PROSITE" id="PS50110"/>
    </source>
</evidence>
<evidence type="ECO:0000313" key="5">
    <source>
        <dbReference type="Proteomes" id="UP000093807"/>
    </source>
</evidence>
<dbReference type="GO" id="GO:0000156">
    <property type="term" value="F:phosphorelay response regulator activity"/>
    <property type="evidence" value="ECO:0007669"/>
    <property type="project" value="InterPro"/>
</dbReference>
<evidence type="ECO:0000259" key="3">
    <source>
        <dbReference type="PROSITE" id="PS50930"/>
    </source>
</evidence>
<comment type="caution">
    <text evidence="4">The sequence shown here is derived from an EMBL/GenBank/DDBJ whole genome shotgun (WGS) entry which is preliminary data.</text>
</comment>
<reference evidence="4 5" key="1">
    <citation type="submission" date="2016-06" db="EMBL/GenBank/DDBJ databases">
        <title>Draft genome sequence of Flavobacterium succinicans strain DD5b.</title>
        <authorList>
            <person name="Poehlein A."/>
            <person name="Daniel R."/>
            <person name="Simeonova D.D."/>
        </authorList>
    </citation>
    <scope>NUCLEOTIDE SEQUENCE [LARGE SCALE GENOMIC DNA]</scope>
    <source>
        <strain evidence="4 5">DD5b</strain>
    </source>
</reference>
<dbReference type="PATRIC" id="fig|29536.5.peg.2075"/>
<sequence length="266" mass="30291">MTVTYIIIDDSQESALQTKATADGISGLEFLGMAFSLEEGLNLVLEKKPHLIFLEIVPSDKKSNLSLSFISELHRFLSILPQVIITTTKKDWAFEAIDYGVFDYYLKPVRSIQIVKSIHKLKKKACSGVPIQNTHAEQKKISPPVASLTLKPLIICIKSYGDYRYINADTICYFQADNNSTDIHLQSGEMITAFKTLKHFESILTFPFIRIHNSYIVNRKFISRIQMGNSLCFIKNNTTKLPFSKSYKTNIDLIISDFSKENYVEI</sequence>
<dbReference type="AlphaFoldDB" id="A0A199XQL7"/>
<name>A0A199XQL7_9FLAO</name>
<keyword evidence="5" id="KW-1185">Reference proteome</keyword>
<dbReference type="Pfam" id="PF04397">
    <property type="entry name" value="LytTR"/>
    <property type="match status" value="1"/>
</dbReference>
<dbReference type="PROSITE" id="PS50930">
    <property type="entry name" value="HTH_LYTTR"/>
    <property type="match status" value="1"/>
</dbReference>
<dbReference type="InterPro" id="IPR001789">
    <property type="entry name" value="Sig_transdc_resp-reg_receiver"/>
</dbReference>
<dbReference type="OrthoDB" id="2168082at2"/>
<dbReference type="Gene3D" id="2.40.50.1020">
    <property type="entry name" value="LytTr DNA-binding domain"/>
    <property type="match status" value="1"/>
</dbReference>
<dbReference type="SMART" id="SM00850">
    <property type="entry name" value="LytTR"/>
    <property type="match status" value="1"/>
</dbReference>
<dbReference type="SUPFAM" id="SSF52172">
    <property type="entry name" value="CheY-like"/>
    <property type="match status" value="1"/>
</dbReference>
<dbReference type="PANTHER" id="PTHR37299:SF1">
    <property type="entry name" value="STAGE 0 SPORULATION PROTEIN A HOMOLOG"/>
    <property type="match status" value="1"/>
</dbReference>
<evidence type="ECO:0000256" key="1">
    <source>
        <dbReference type="PROSITE-ProRule" id="PRU00169"/>
    </source>
</evidence>
<protein>
    <submittedName>
        <fullName evidence="4">Transcriptional regulatory protein YehT</fullName>
    </submittedName>
</protein>